<dbReference type="InterPro" id="IPR036922">
    <property type="entry name" value="Rieske_2Fe-2S_sf"/>
</dbReference>
<dbReference type="PANTHER" id="PTHR21496">
    <property type="entry name" value="FERREDOXIN-RELATED"/>
    <property type="match status" value="1"/>
</dbReference>
<dbReference type="OrthoDB" id="9794175at2"/>
<dbReference type="PANTHER" id="PTHR21496:SF0">
    <property type="entry name" value="RIESKE DOMAIN-CONTAINING PROTEIN"/>
    <property type="match status" value="1"/>
</dbReference>
<dbReference type="GO" id="GO:0046872">
    <property type="term" value="F:metal ion binding"/>
    <property type="evidence" value="ECO:0007669"/>
    <property type="project" value="UniProtKB-KW"/>
</dbReference>
<dbReference type="Pfam" id="PF00355">
    <property type="entry name" value="Rieske"/>
    <property type="match status" value="1"/>
</dbReference>
<dbReference type="InterPro" id="IPR017941">
    <property type="entry name" value="Rieske_2Fe-2S"/>
</dbReference>
<dbReference type="SUPFAM" id="SSF50022">
    <property type="entry name" value="ISP domain"/>
    <property type="match status" value="1"/>
</dbReference>
<keyword evidence="9" id="KW-1185">Reference proteome</keyword>
<proteinExistence type="inferred from homology"/>
<dbReference type="Gene3D" id="2.102.10.10">
    <property type="entry name" value="Rieske [2Fe-2S] iron-sulphur domain"/>
    <property type="match status" value="1"/>
</dbReference>
<keyword evidence="4" id="KW-0411">Iron-sulfur</keyword>
<dbReference type="PROSITE" id="PS51296">
    <property type="entry name" value="RIESKE"/>
    <property type="match status" value="1"/>
</dbReference>
<organism evidence="8 9">
    <name type="scientific">Methylobacterium oryzihabitans</name>
    <dbReference type="NCBI Taxonomy" id="2499852"/>
    <lineage>
        <taxon>Bacteria</taxon>
        <taxon>Pseudomonadati</taxon>
        <taxon>Pseudomonadota</taxon>
        <taxon>Alphaproteobacteria</taxon>
        <taxon>Hyphomicrobiales</taxon>
        <taxon>Methylobacteriaceae</taxon>
        <taxon>Methylobacterium</taxon>
    </lineage>
</organism>
<evidence type="ECO:0000313" key="8">
    <source>
        <dbReference type="EMBL" id="RVU14965.1"/>
    </source>
</evidence>
<evidence type="ECO:0000313" key="9">
    <source>
        <dbReference type="Proteomes" id="UP000286997"/>
    </source>
</evidence>
<evidence type="ECO:0000256" key="5">
    <source>
        <dbReference type="ARBA" id="ARBA00034078"/>
    </source>
</evidence>
<keyword evidence="3" id="KW-0408">Iron</keyword>
<reference evidence="8 9" key="1">
    <citation type="submission" date="2019-01" db="EMBL/GenBank/DDBJ databases">
        <authorList>
            <person name="Chen W.-M."/>
        </authorList>
    </citation>
    <scope>NUCLEOTIDE SEQUENCE [LARGE SCALE GENOMIC DNA]</scope>
    <source>
        <strain evidence="8 9">TER-1</strain>
    </source>
</reference>
<evidence type="ECO:0000259" key="7">
    <source>
        <dbReference type="PROSITE" id="PS51296"/>
    </source>
</evidence>
<dbReference type="Proteomes" id="UP000286997">
    <property type="component" value="Unassembled WGS sequence"/>
</dbReference>
<evidence type="ECO:0000256" key="6">
    <source>
        <dbReference type="ARBA" id="ARBA00038001"/>
    </source>
</evidence>
<gene>
    <name evidence="8" type="ORF">EOE48_21325</name>
</gene>
<comment type="caution">
    <text evidence="8">The sequence shown here is derived from an EMBL/GenBank/DDBJ whole genome shotgun (WGS) entry which is preliminary data.</text>
</comment>
<evidence type="ECO:0000256" key="4">
    <source>
        <dbReference type="ARBA" id="ARBA00023014"/>
    </source>
</evidence>
<comment type="cofactor">
    <cofactor evidence="5">
        <name>[2Fe-2S] cluster</name>
        <dbReference type="ChEBI" id="CHEBI:190135"/>
    </cofactor>
</comment>
<dbReference type="GO" id="GO:0051537">
    <property type="term" value="F:2 iron, 2 sulfur cluster binding"/>
    <property type="evidence" value="ECO:0007669"/>
    <property type="project" value="UniProtKB-KW"/>
</dbReference>
<evidence type="ECO:0000256" key="2">
    <source>
        <dbReference type="ARBA" id="ARBA00022723"/>
    </source>
</evidence>
<dbReference type="AlphaFoldDB" id="A0A437NY55"/>
<dbReference type="EMBL" id="SACP01000025">
    <property type="protein sequence ID" value="RVU14965.1"/>
    <property type="molecule type" value="Genomic_DNA"/>
</dbReference>
<accession>A0A437NY55</accession>
<dbReference type="CDD" id="cd03467">
    <property type="entry name" value="Rieske"/>
    <property type="match status" value="1"/>
</dbReference>
<feature type="domain" description="Rieske" evidence="7">
    <location>
        <begin position="8"/>
        <end position="104"/>
    </location>
</feature>
<comment type="similarity">
    <text evidence="6">Belongs to the bacterial ring-hydroxylating dioxygenase ferredoxin component family.</text>
</comment>
<keyword evidence="2" id="KW-0479">Metal-binding</keyword>
<name>A0A437NY55_9HYPH</name>
<protein>
    <submittedName>
        <fullName evidence="8">Rieske (2Fe-2S) protein</fullName>
    </submittedName>
</protein>
<sequence length="111" mass="11830">MAEARPGRIRLGPPDLLGDRTVVPVVAGRHHLVLVRDAGRIVAAERACPHEGADLSLGHCAGGRLRCPRHLASFDLHDGSVSPGWSFRALRLFPVEVEAGGLWLTLDGSLA</sequence>
<keyword evidence="1" id="KW-0001">2Fe-2S</keyword>
<dbReference type="RefSeq" id="WP_127732902.1">
    <property type="nucleotide sequence ID" value="NZ_SACP01000025.1"/>
</dbReference>
<evidence type="ECO:0000256" key="1">
    <source>
        <dbReference type="ARBA" id="ARBA00022714"/>
    </source>
</evidence>
<evidence type="ECO:0000256" key="3">
    <source>
        <dbReference type="ARBA" id="ARBA00023004"/>
    </source>
</evidence>